<dbReference type="AlphaFoldDB" id="A0A163LYU5"/>
<gene>
    <name evidence="1" type="ORF">ST47_g634</name>
</gene>
<keyword evidence="2" id="KW-1185">Reference proteome</keyword>
<comment type="caution">
    <text evidence="1">The sequence shown here is derived from an EMBL/GenBank/DDBJ whole genome shotgun (WGS) entry which is preliminary data.</text>
</comment>
<proteinExistence type="predicted"/>
<evidence type="ECO:0000313" key="1">
    <source>
        <dbReference type="EMBL" id="KZM28243.1"/>
    </source>
</evidence>
<protein>
    <recommendedName>
        <fullName evidence="3">SnoaL-like domain-containing protein</fullName>
    </recommendedName>
</protein>
<evidence type="ECO:0008006" key="3">
    <source>
        <dbReference type="Google" id="ProtNLM"/>
    </source>
</evidence>
<dbReference type="Gene3D" id="3.10.450.50">
    <property type="match status" value="1"/>
</dbReference>
<dbReference type="Proteomes" id="UP000076837">
    <property type="component" value="Unassembled WGS sequence"/>
</dbReference>
<reference evidence="1 2" key="1">
    <citation type="journal article" date="2016" name="Sci. Rep.">
        <title>Draft genome sequencing and secretome analysis of fungal phytopathogen Ascochyta rabiei provides insight into the necrotrophic effector repertoire.</title>
        <authorList>
            <person name="Verma S."/>
            <person name="Gazara R.K."/>
            <person name="Nizam S."/>
            <person name="Parween S."/>
            <person name="Chattopadhyay D."/>
            <person name="Verma P.K."/>
        </authorList>
    </citation>
    <scope>NUCLEOTIDE SEQUENCE [LARGE SCALE GENOMIC DNA]</scope>
    <source>
        <strain evidence="1 2">ArDII</strain>
    </source>
</reference>
<evidence type="ECO:0000313" key="2">
    <source>
        <dbReference type="Proteomes" id="UP000076837"/>
    </source>
</evidence>
<dbReference type="SUPFAM" id="SSF54427">
    <property type="entry name" value="NTF2-like"/>
    <property type="match status" value="1"/>
</dbReference>
<organism evidence="1 2">
    <name type="scientific">Didymella rabiei</name>
    <name type="common">Chickpea ascochyta blight fungus</name>
    <name type="synonym">Mycosphaerella rabiei</name>
    <dbReference type="NCBI Taxonomy" id="5454"/>
    <lineage>
        <taxon>Eukaryota</taxon>
        <taxon>Fungi</taxon>
        <taxon>Dikarya</taxon>
        <taxon>Ascomycota</taxon>
        <taxon>Pezizomycotina</taxon>
        <taxon>Dothideomycetes</taxon>
        <taxon>Pleosporomycetidae</taxon>
        <taxon>Pleosporales</taxon>
        <taxon>Pleosporineae</taxon>
        <taxon>Didymellaceae</taxon>
        <taxon>Ascochyta</taxon>
    </lineage>
</organism>
<dbReference type="EMBL" id="JYNV01000028">
    <property type="protein sequence ID" value="KZM28243.1"/>
    <property type="molecule type" value="Genomic_DNA"/>
</dbReference>
<name>A0A163LYU5_DIDRA</name>
<sequence>MTSTPPQARLADVATATTLHTSRKHTALHCTALAFVHAQRHNASLDTRMDFAALRSLAAPHFSHTFGPAYAVSCAPKLQGAFTLDGLLAHLGAMVPLLEGWEVEVTGCVVDEVGERVVVRASYYMRVRGARETVENEVVWWLELEESLPGSAIGKEEVGGGWRVTRSTEMVDAGAAGRIRELMAGNKGEEVVRRDSALVAA</sequence>
<dbReference type="InterPro" id="IPR032710">
    <property type="entry name" value="NTF2-like_dom_sf"/>
</dbReference>
<accession>A0A163LYU5</accession>